<name>A0A418PLX7_9BACT</name>
<dbReference type="EMBL" id="QXML01000018">
    <property type="protein sequence ID" value="RIW12022.1"/>
    <property type="molecule type" value="Genomic_DNA"/>
</dbReference>
<dbReference type="Proteomes" id="UP000283522">
    <property type="component" value="Unassembled WGS sequence"/>
</dbReference>
<protein>
    <submittedName>
        <fullName evidence="1">Uncharacterized protein</fullName>
    </submittedName>
</protein>
<dbReference type="RefSeq" id="WP_233553767.1">
    <property type="nucleotide sequence ID" value="NZ_QXML01000018.1"/>
</dbReference>
<evidence type="ECO:0000313" key="2">
    <source>
        <dbReference type="Proteomes" id="UP000283522"/>
    </source>
</evidence>
<dbReference type="AlphaFoldDB" id="A0A418PLX7"/>
<accession>A0A418PLX7</accession>
<sequence>SADGTGVTPGRVGRRHIIQNPAHKAGFFAFYTFGFFKWFNPTPLNLFFLFYDINHIPYLHPSDLSRFPKYRFGNKFWLWS</sequence>
<organism evidence="1 2">
    <name type="scientific">Algoriphagus lacus</name>
    <dbReference type="NCBI Taxonomy" id="2056311"/>
    <lineage>
        <taxon>Bacteria</taxon>
        <taxon>Pseudomonadati</taxon>
        <taxon>Bacteroidota</taxon>
        <taxon>Cytophagia</taxon>
        <taxon>Cytophagales</taxon>
        <taxon>Cyclobacteriaceae</taxon>
        <taxon>Algoriphagus</taxon>
    </lineage>
</organism>
<reference evidence="1 2" key="1">
    <citation type="submission" date="2018-09" db="EMBL/GenBank/DDBJ databases">
        <authorList>
            <person name="Wang X."/>
            <person name="Du Z."/>
        </authorList>
    </citation>
    <scope>NUCLEOTIDE SEQUENCE [LARGE SCALE GENOMIC DNA]</scope>
    <source>
        <strain evidence="1 2">N3</strain>
    </source>
</reference>
<gene>
    <name evidence="1" type="ORF">D0X99_19895</name>
</gene>
<evidence type="ECO:0000313" key="1">
    <source>
        <dbReference type="EMBL" id="RIW12022.1"/>
    </source>
</evidence>
<feature type="non-terminal residue" evidence="1">
    <location>
        <position position="1"/>
    </location>
</feature>
<comment type="caution">
    <text evidence="1">The sequence shown here is derived from an EMBL/GenBank/DDBJ whole genome shotgun (WGS) entry which is preliminary data.</text>
</comment>
<proteinExistence type="predicted"/>
<keyword evidence="2" id="KW-1185">Reference proteome</keyword>